<evidence type="ECO:0000313" key="6">
    <source>
        <dbReference type="EMBL" id="MCZ0856575.1"/>
    </source>
</evidence>
<dbReference type="EMBL" id="JAPTMY010000001">
    <property type="protein sequence ID" value="MCZ0856575.1"/>
    <property type="molecule type" value="Genomic_DNA"/>
</dbReference>
<sequence>MGALGAGVREVKSAARTIELLEFLAARYGTATRLRDVAEGLGTPRSSAYALLQTLVARGWVETDPTGADYSIGIRALLAGTSYIDRDPCVRLVQPVLADAAHELRETMHMGRLDGTQIVYLLTVESHEYRRSNHRVGRRLEAIHTALGKAVLAARPGTVLDSLPDPLTPGSLTSLKAARADLDLTRTRGYAVDNEENTPGLRCFGVALRYSTPVRDSISCSIPIERLTPAREKTIIDTLLAVRERIEWSAPVDAVR</sequence>
<accession>A0ABT4I5R8</accession>
<reference evidence="6" key="1">
    <citation type="submission" date="2022-10" db="EMBL/GenBank/DDBJ databases">
        <title>Genome sequence of Actinomyces israelii ATCC 10048.</title>
        <authorList>
            <person name="Watt R.M."/>
            <person name="Tong W.M."/>
        </authorList>
    </citation>
    <scope>NUCLEOTIDE SEQUENCE</scope>
    <source>
        <strain evidence="6">ATCC 10048</strain>
    </source>
</reference>
<evidence type="ECO:0000259" key="5">
    <source>
        <dbReference type="PROSITE" id="PS51078"/>
    </source>
</evidence>
<dbReference type="InterPro" id="IPR014757">
    <property type="entry name" value="Tscrpt_reg_IclR_C"/>
</dbReference>
<evidence type="ECO:0000313" key="7">
    <source>
        <dbReference type="Proteomes" id="UP001072034"/>
    </source>
</evidence>
<dbReference type="PROSITE" id="PS51078">
    <property type="entry name" value="ICLR_ED"/>
    <property type="match status" value="1"/>
</dbReference>
<dbReference type="InterPro" id="IPR036390">
    <property type="entry name" value="WH_DNA-bd_sf"/>
</dbReference>
<keyword evidence="7" id="KW-1185">Reference proteome</keyword>
<dbReference type="Gene3D" id="3.30.450.40">
    <property type="match status" value="1"/>
</dbReference>
<dbReference type="Proteomes" id="UP001072034">
    <property type="component" value="Unassembled WGS sequence"/>
</dbReference>
<dbReference type="PANTHER" id="PTHR30136:SF24">
    <property type="entry name" value="HTH-TYPE TRANSCRIPTIONAL REPRESSOR ALLR"/>
    <property type="match status" value="1"/>
</dbReference>
<dbReference type="PROSITE" id="PS51077">
    <property type="entry name" value="HTH_ICLR"/>
    <property type="match status" value="1"/>
</dbReference>
<gene>
    <name evidence="6" type="ORF">OHJ16_00735</name>
</gene>
<evidence type="ECO:0000256" key="2">
    <source>
        <dbReference type="ARBA" id="ARBA00023125"/>
    </source>
</evidence>
<keyword evidence="3" id="KW-0804">Transcription</keyword>
<feature type="domain" description="HTH iclR-type" evidence="4">
    <location>
        <begin position="11"/>
        <end position="74"/>
    </location>
</feature>
<keyword evidence="2" id="KW-0238">DNA-binding</keyword>
<dbReference type="Pfam" id="PF01614">
    <property type="entry name" value="IclR_C"/>
    <property type="match status" value="1"/>
</dbReference>
<dbReference type="InterPro" id="IPR050707">
    <property type="entry name" value="HTH_MetabolicPath_Reg"/>
</dbReference>
<dbReference type="Pfam" id="PF09339">
    <property type="entry name" value="HTH_IclR"/>
    <property type="match status" value="1"/>
</dbReference>
<name>A0ABT4I5R8_9ACTO</name>
<feature type="domain" description="IclR-ED" evidence="5">
    <location>
        <begin position="75"/>
        <end position="256"/>
    </location>
</feature>
<proteinExistence type="predicted"/>
<dbReference type="RefSeq" id="WP_268916349.1">
    <property type="nucleotide sequence ID" value="NZ_CP124548.1"/>
</dbReference>
<dbReference type="InterPro" id="IPR005471">
    <property type="entry name" value="Tscrpt_reg_IclR_N"/>
</dbReference>
<evidence type="ECO:0000256" key="1">
    <source>
        <dbReference type="ARBA" id="ARBA00023015"/>
    </source>
</evidence>
<organism evidence="6 7">
    <name type="scientific">Actinomyces israelii</name>
    <dbReference type="NCBI Taxonomy" id="1659"/>
    <lineage>
        <taxon>Bacteria</taxon>
        <taxon>Bacillati</taxon>
        <taxon>Actinomycetota</taxon>
        <taxon>Actinomycetes</taxon>
        <taxon>Actinomycetales</taxon>
        <taxon>Actinomycetaceae</taxon>
        <taxon>Actinomyces</taxon>
    </lineage>
</organism>
<protein>
    <submittedName>
        <fullName evidence="6">IclR family transcriptional regulator</fullName>
    </submittedName>
</protein>
<dbReference type="InterPro" id="IPR029016">
    <property type="entry name" value="GAF-like_dom_sf"/>
</dbReference>
<dbReference type="SMART" id="SM00346">
    <property type="entry name" value="HTH_ICLR"/>
    <property type="match status" value="1"/>
</dbReference>
<dbReference type="InterPro" id="IPR036388">
    <property type="entry name" value="WH-like_DNA-bd_sf"/>
</dbReference>
<dbReference type="Gene3D" id="1.10.10.10">
    <property type="entry name" value="Winged helix-like DNA-binding domain superfamily/Winged helix DNA-binding domain"/>
    <property type="match status" value="1"/>
</dbReference>
<dbReference type="SUPFAM" id="SSF46785">
    <property type="entry name" value="Winged helix' DNA-binding domain"/>
    <property type="match status" value="1"/>
</dbReference>
<evidence type="ECO:0000256" key="3">
    <source>
        <dbReference type="ARBA" id="ARBA00023163"/>
    </source>
</evidence>
<dbReference type="PANTHER" id="PTHR30136">
    <property type="entry name" value="HELIX-TURN-HELIX TRANSCRIPTIONAL REGULATOR, ICLR FAMILY"/>
    <property type="match status" value="1"/>
</dbReference>
<evidence type="ECO:0000259" key="4">
    <source>
        <dbReference type="PROSITE" id="PS51077"/>
    </source>
</evidence>
<dbReference type="SUPFAM" id="SSF55781">
    <property type="entry name" value="GAF domain-like"/>
    <property type="match status" value="1"/>
</dbReference>
<comment type="caution">
    <text evidence="6">The sequence shown here is derived from an EMBL/GenBank/DDBJ whole genome shotgun (WGS) entry which is preliminary data.</text>
</comment>
<keyword evidence="1" id="KW-0805">Transcription regulation</keyword>